<evidence type="ECO:0008006" key="4">
    <source>
        <dbReference type="Google" id="ProtNLM"/>
    </source>
</evidence>
<keyword evidence="3" id="KW-1185">Reference proteome</keyword>
<protein>
    <recommendedName>
        <fullName evidence="4">Capsule polysaccharide biosynthesis protein</fullName>
    </recommendedName>
</protein>
<comment type="caution">
    <text evidence="2">The sequence shown here is derived from an EMBL/GenBank/DDBJ whole genome shotgun (WGS) entry which is preliminary data.</text>
</comment>
<dbReference type="InterPro" id="IPR010866">
    <property type="entry name" value="A-2_8-polyST"/>
</dbReference>
<dbReference type="EMBL" id="CAKXYP010000017">
    <property type="protein sequence ID" value="CAH9418194.1"/>
    <property type="molecule type" value="Genomic_DNA"/>
</dbReference>
<sequence>MTVPDSVPTPAPDPAPGSASVPTPAPVSPSVRTPPRTQIFQVSTLYGAATLAAALDAGQFGRALDSHRILLVSNNAAVPETALRLEEMRGYGSLAARFDAVIDWNEAISPHHPSGWGPRSEETVLWQRAFRLAWDIAPDAPVDLAVESIQVNPARALAAIFSESAVHVYADGLMSYGPTRNRMPQSIACRIRRVLHLDLVTGLRPLLLAEAGVEPELVPDDAFRAVLSEIATAAEGDRGLAAAEAAAPTAMLLGQYLAALTILTPEEEEELHIRMLRGAARAGHTSILFKPHPTAPARYSRALDEAAAELGVRLTTLDSPLLAETLYERCAPTLVVGCFSTAMFTAAAYYGIPVARVGTRLVLDRITPYENSNRIPLTITDHHVPDLDAQDGPGGAEARDPGGVPHLPRTAPDTLAPLVRTVGYCMQAKLNPGLRPEAEAWLREHLDPTTQHYFKRRRLQSLTLPGGGPRGAAVRLRRTVRRTRSTLGL</sequence>
<proteinExistence type="predicted"/>
<gene>
    <name evidence="2" type="ORF">SGL43_05243</name>
</gene>
<dbReference type="RefSeq" id="WP_318575205.1">
    <property type="nucleotide sequence ID" value="NZ_CAKXYP010000017.1"/>
</dbReference>
<feature type="compositionally biased region" description="Low complexity" evidence="1">
    <location>
        <begin position="16"/>
        <end position="34"/>
    </location>
</feature>
<evidence type="ECO:0000256" key="1">
    <source>
        <dbReference type="SAM" id="MobiDB-lite"/>
    </source>
</evidence>
<feature type="region of interest" description="Disordered" evidence="1">
    <location>
        <begin position="387"/>
        <end position="411"/>
    </location>
</feature>
<dbReference type="Pfam" id="PF07388">
    <property type="entry name" value="A-2_8-polyST"/>
    <property type="match status" value="1"/>
</dbReference>
<accession>A0ABM9H3K9</accession>
<evidence type="ECO:0000313" key="2">
    <source>
        <dbReference type="EMBL" id="CAH9418194.1"/>
    </source>
</evidence>
<name>A0ABM9H3K9_STRGL</name>
<feature type="region of interest" description="Disordered" evidence="1">
    <location>
        <begin position="1"/>
        <end position="34"/>
    </location>
</feature>
<reference evidence="2" key="1">
    <citation type="submission" date="2022-03" db="EMBL/GenBank/DDBJ databases">
        <authorList>
            <person name="Leyn A S."/>
        </authorList>
    </citation>
    <scope>NUCLEOTIDE SEQUENCE</scope>
    <source>
        <strain evidence="2">Streptomyces globisporus 4-3</strain>
    </source>
</reference>
<dbReference type="Proteomes" id="UP001154015">
    <property type="component" value="Unassembled WGS sequence"/>
</dbReference>
<organism evidence="2 3">
    <name type="scientific">Streptomyces globisporus</name>
    <dbReference type="NCBI Taxonomy" id="1908"/>
    <lineage>
        <taxon>Bacteria</taxon>
        <taxon>Bacillati</taxon>
        <taxon>Actinomycetota</taxon>
        <taxon>Actinomycetes</taxon>
        <taxon>Kitasatosporales</taxon>
        <taxon>Streptomycetaceae</taxon>
        <taxon>Streptomyces</taxon>
    </lineage>
</organism>
<evidence type="ECO:0000313" key="3">
    <source>
        <dbReference type="Proteomes" id="UP001154015"/>
    </source>
</evidence>